<keyword evidence="3" id="KW-1185">Reference proteome</keyword>
<proteinExistence type="predicted"/>
<gene>
    <name evidence="2" type="ORF">RNJ44_03999</name>
</gene>
<dbReference type="EMBL" id="JBEVYD010000005">
    <property type="protein sequence ID" value="KAL3232083.1"/>
    <property type="molecule type" value="Genomic_DNA"/>
</dbReference>
<feature type="compositionally biased region" description="Polar residues" evidence="1">
    <location>
        <begin position="811"/>
        <end position="842"/>
    </location>
</feature>
<organism evidence="2 3">
    <name type="scientific">Nakaseomyces bracarensis</name>
    <dbReference type="NCBI Taxonomy" id="273131"/>
    <lineage>
        <taxon>Eukaryota</taxon>
        <taxon>Fungi</taxon>
        <taxon>Dikarya</taxon>
        <taxon>Ascomycota</taxon>
        <taxon>Saccharomycotina</taxon>
        <taxon>Saccharomycetes</taxon>
        <taxon>Saccharomycetales</taxon>
        <taxon>Saccharomycetaceae</taxon>
        <taxon>Nakaseomyces</taxon>
    </lineage>
</organism>
<name>A0ABR4NTR6_9SACH</name>
<accession>A0ABR4NTR6</accession>
<sequence>MGLLGRKERRVPDLSRYDYHYQNKPAVDSSKYYVPRDMATKRLSASAAAAAIYTNPNPNATGVNRSYSMMHSYAPVSSINNNSGRTYSLQSNRTASITSNTRRPVNRTVVKKKTVKKGQNGAGEIGTGVNQSRTNSITVRTTKVKDPQGRTKSITRKTIRRINGYEVVETTTTTTDVNPIDGVTPPLESNDIDVDEDMDEDVHNNQTHFDEFSGDFVEDDMSIDQQSGQVPMHHQQQQQPYIEEIVEEEYEEPPKMVTKRANSLTSKENTPPNMARRALGDGETPLDQTSSISNFKDAMEYLPPAPKPNTKPVTRTKSSLKNPSSLRQGTTNQRRTVSFTNESIAQKKKAQTKPKQPLTEQEMYLQALEVAKKKVYKTDDVVIANGAANGDVKRVSTMGKRMTLRDTPATKIPRSSSTMMNNFHGTGNQGSNTATPRKTTEAKRTKSMTSTIGRPAETRKKLTDEEMYEKALEIAQKRYNESIALESVNSGSVPSGNTTTAQANIPPKKSSFKDRFVKTFQHEDKMKTNDEGQDGNNAVDINAVSVDPVVSTMENEVITEVRPGVTLKKDINVPLANTVPVGATTNATAATSTPLAKNISHPVSGTYSSISNDASGSGARKFSSSQFSDEQYASAYAPMDSKPKNKFVNKILKFAQQNSGIRVQGDEDEAAAMAAMQPSAPANIVPVQRRSSVTKLHGAATTLPVDAPLPDNESVSSFRHTHEKIEKPMSLDAIERKLSHHTAQGVAMTPPVAPVAATDVVEPLTPEATKVPTVENVVIPNHMNTQSGMKTPFIDIDAVDARSGHIPFDESQISNPDVARVSSNAPSSQTKATRSVSTSTGTTEKKKQSFLQRLFKRK</sequence>
<evidence type="ECO:0000313" key="3">
    <source>
        <dbReference type="Proteomes" id="UP001623330"/>
    </source>
</evidence>
<feature type="region of interest" description="Disordered" evidence="1">
    <location>
        <begin position="409"/>
        <end position="451"/>
    </location>
</feature>
<feature type="compositionally biased region" description="Polar residues" evidence="1">
    <location>
        <begin position="311"/>
        <end position="344"/>
    </location>
</feature>
<feature type="region of interest" description="Disordered" evidence="1">
    <location>
        <begin position="807"/>
        <end position="858"/>
    </location>
</feature>
<evidence type="ECO:0000256" key="1">
    <source>
        <dbReference type="SAM" id="MobiDB-lite"/>
    </source>
</evidence>
<feature type="compositionally biased region" description="Polar residues" evidence="1">
    <location>
        <begin position="488"/>
        <end position="503"/>
    </location>
</feature>
<comment type="caution">
    <text evidence="2">The sequence shown here is derived from an EMBL/GenBank/DDBJ whole genome shotgun (WGS) entry which is preliminary data.</text>
</comment>
<feature type="compositionally biased region" description="Polar residues" evidence="1">
    <location>
        <begin position="413"/>
        <end position="437"/>
    </location>
</feature>
<dbReference type="Proteomes" id="UP001623330">
    <property type="component" value="Unassembled WGS sequence"/>
</dbReference>
<feature type="region of interest" description="Disordered" evidence="1">
    <location>
        <begin position="261"/>
        <end position="357"/>
    </location>
</feature>
<reference evidence="2 3" key="1">
    <citation type="submission" date="2024-05" db="EMBL/GenBank/DDBJ databases">
        <title>Long read based assembly of the Candida bracarensis genome reveals expanded adhesin content.</title>
        <authorList>
            <person name="Marcet-Houben M."/>
            <person name="Ksiezopolska E."/>
            <person name="Gabaldon T."/>
        </authorList>
    </citation>
    <scope>NUCLEOTIDE SEQUENCE [LARGE SCALE GENOMIC DNA]</scope>
    <source>
        <strain evidence="2 3">CBM6</strain>
    </source>
</reference>
<feature type="compositionally biased region" description="Polar residues" evidence="1">
    <location>
        <begin position="261"/>
        <end position="272"/>
    </location>
</feature>
<evidence type="ECO:0000313" key="2">
    <source>
        <dbReference type="EMBL" id="KAL3232083.1"/>
    </source>
</evidence>
<protein>
    <submittedName>
        <fullName evidence="2">Meiotic sister-chromatid recombination protein 3</fullName>
    </submittedName>
</protein>
<feature type="region of interest" description="Disordered" evidence="1">
    <location>
        <begin position="488"/>
        <end position="508"/>
    </location>
</feature>